<dbReference type="InterPro" id="IPR036890">
    <property type="entry name" value="HATPase_C_sf"/>
</dbReference>
<keyword evidence="5" id="KW-0808">Transferase</keyword>
<evidence type="ECO:0000256" key="3">
    <source>
        <dbReference type="ARBA" id="ARBA00012438"/>
    </source>
</evidence>
<feature type="transmembrane region" description="Helical" evidence="8">
    <location>
        <begin position="9"/>
        <end position="32"/>
    </location>
</feature>
<dbReference type="InterPro" id="IPR005467">
    <property type="entry name" value="His_kinase_dom"/>
</dbReference>
<keyword evidence="6" id="KW-0418">Kinase</keyword>
<comment type="catalytic activity">
    <reaction evidence="1">
        <text>ATP + protein L-histidine = ADP + protein N-phospho-L-histidine.</text>
        <dbReference type="EC" id="2.7.13.3"/>
    </reaction>
</comment>
<evidence type="ECO:0000259" key="9">
    <source>
        <dbReference type="PROSITE" id="PS50109"/>
    </source>
</evidence>
<dbReference type="InterPro" id="IPR004358">
    <property type="entry name" value="Sig_transdc_His_kin-like_C"/>
</dbReference>
<keyword evidence="8" id="KW-1133">Transmembrane helix</keyword>
<dbReference type="Pfam" id="PF16736">
    <property type="entry name" value="sCache_like"/>
    <property type="match status" value="1"/>
</dbReference>
<dbReference type="SUPFAM" id="SSF55874">
    <property type="entry name" value="ATPase domain of HSP90 chaperone/DNA topoisomerase II/histidine kinase"/>
    <property type="match status" value="1"/>
</dbReference>
<dbReference type="Gene3D" id="3.30.565.10">
    <property type="entry name" value="Histidine kinase-like ATPase, C-terminal domain"/>
    <property type="match status" value="1"/>
</dbReference>
<keyword evidence="10" id="KW-0547">Nucleotide-binding</keyword>
<comment type="subcellular location">
    <subcellularLocation>
        <location evidence="2">Membrane</location>
    </subcellularLocation>
</comment>
<dbReference type="InterPro" id="IPR050351">
    <property type="entry name" value="BphY/WalK/GraS-like"/>
</dbReference>
<dbReference type="CDD" id="cd00075">
    <property type="entry name" value="HATPase"/>
    <property type="match status" value="1"/>
</dbReference>
<dbReference type="CDD" id="cd00082">
    <property type="entry name" value="HisKA"/>
    <property type="match status" value="1"/>
</dbReference>
<dbReference type="PANTHER" id="PTHR45453:SF1">
    <property type="entry name" value="PHOSPHATE REGULON SENSOR PROTEIN PHOR"/>
    <property type="match status" value="1"/>
</dbReference>
<evidence type="ECO:0000313" key="10">
    <source>
        <dbReference type="EMBL" id="MEQ2579611.1"/>
    </source>
</evidence>
<dbReference type="InterPro" id="IPR036097">
    <property type="entry name" value="HisK_dim/P_sf"/>
</dbReference>
<keyword evidence="11" id="KW-1185">Reference proteome</keyword>
<dbReference type="Proteomes" id="UP001470288">
    <property type="component" value="Unassembled WGS sequence"/>
</dbReference>
<evidence type="ECO:0000256" key="6">
    <source>
        <dbReference type="ARBA" id="ARBA00022777"/>
    </source>
</evidence>
<dbReference type="GO" id="GO:0005524">
    <property type="term" value="F:ATP binding"/>
    <property type="evidence" value="ECO:0007669"/>
    <property type="project" value="UniProtKB-KW"/>
</dbReference>
<evidence type="ECO:0000256" key="4">
    <source>
        <dbReference type="ARBA" id="ARBA00022553"/>
    </source>
</evidence>
<dbReference type="InterPro" id="IPR003661">
    <property type="entry name" value="HisK_dim/P_dom"/>
</dbReference>
<dbReference type="SMART" id="SM00388">
    <property type="entry name" value="HisKA"/>
    <property type="match status" value="1"/>
</dbReference>
<dbReference type="InterPro" id="IPR003594">
    <property type="entry name" value="HATPase_dom"/>
</dbReference>
<evidence type="ECO:0000256" key="1">
    <source>
        <dbReference type="ARBA" id="ARBA00000085"/>
    </source>
</evidence>
<evidence type="ECO:0000313" key="11">
    <source>
        <dbReference type="Proteomes" id="UP001470288"/>
    </source>
</evidence>
<reference evidence="10 11" key="1">
    <citation type="submission" date="2024-03" db="EMBL/GenBank/DDBJ databases">
        <title>Human intestinal bacterial collection.</title>
        <authorList>
            <person name="Pauvert C."/>
            <person name="Hitch T.C.A."/>
            <person name="Clavel T."/>
        </authorList>
    </citation>
    <scope>NUCLEOTIDE SEQUENCE [LARGE SCALE GENOMIC DNA]</scope>
    <source>
        <strain evidence="10 11">CLA-AA-H78B</strain>
    </source>
</reference>
<name>A0ABV1I3S5_9FIRM</name>
<organism evidence="10 11">
    <name type="scientific">Hominiventricola aquisgranensis</name>
    <dbReference type="NCBI Taxonomy" id="3133164"/>
    <lineage>
        <taxon>Bacteria</taxon>
        <taxon>Bacillati</taxon>
        <taxon>Bacillota</taxon>
        <taxon>Clostridia</taxon>
        <taxon>Lachnospirales</taxon>
        <taxon>Lachnospiraceae</taxon>
        <taxon>Hominiventricola</taxon>
    </lineage>
</organism>
<dbReference type="Gene3D" id="1.10.287.130">
    <property type="match status" value="1"/>
</dbReference>
<dbReference type="EMBL" id="JBBMFC010000024">
    <property type="protein sequence ID" value="MEQ2579611.1"/>
    <property type="molecule type" value="Genomic_DNA"/>
</dbReference>
<proteinExistence type="predicted"/>
<dbReference type="Pfam" id="PF00512">
    <property type="entry name" value="HisKA"/>
    <property type="match status" value="1"/>
</dbReference>
<evidence type="ECO:0000256" key="7">
    <source>
        <dbReference type="ARBA" id="ARBA00023012"/>
    </source>
</evidence>
<evidence type="ECO:0000256" key="2">
    <source>
        <dbReference type="ARBA" id="ARBA00004370"/>
    </source>
</evidence>
<evidence type="ECO:0000256" key="8">
    <source>
        <dbReference type="SAM" id="Phobius"/>
    </source>
</evidence>
<keyword evidence="8" id="KW-0812">Transmembrane</keyword>
<dbReference type="PRINTS" id="PR00344">
    <property type="entry name" value="BCTRLSENSOR"/>
</dbReference>
<dbReference type="Pfam" id="PF02518">
    <property type="entry name" value="HATPase_c"/>
    <property type="match status" value="1"/>
</dbReference>
<keyword evidence="10" id="KW-0067">ATP-binding</keyword>
<feature type="domain" description="Histidine kinase" evidence="9">
    <location>
        <begin position="231"/>
        <end position="447"/>
    </location>
</feature>
<dbReference type="EC" id="2.7.13.3" evidence="3"/>
<gene>
    <name evidence="10" type="ORF">WMO62_12410</name>
</gene>
<comment type="caution">
    <text evidence="10">The sequence shown here is derived from an EMBL/GenBank/DDBJ whole genome shotgun (WGS) entry which is preliminary data.</text>
</comment>
<dbReference type="InterPro" id="IPR031967">
    <property type="entry name" value="PhoR_single_Cache-like_dom"/>
</dbReference>
<dbReference type="SUPFAM" id="SSF47384">
    <property type="entry name" value="Homodimeric domain of signal transducing histidine kinase"/>
    <property type="match status" value="1"/>
</dbReference>
<sequence length="452" mass="50330">MKQKIHREFILVALTTILLTTVVVTAVFYSFFKKEVMEELSTCAEVLSSTGVFEGANETDAEQISARLGLEPVRISLINADGTVLYDGNVNIGGLDNHGNRPEVQQALTEGVGQSVRRSDTMGQSAFYYALRLDDGMVLRVAKETSSIWRLFASALPVVTAAAILIFIFCFGLSARATKSLMKPIEELSNHLDEYEEIPVYKEMLPFVKTIQKQHEDIMKNARMRQEFTANVSHELKTPLTSISGYAELIEHHMASPEDVPRFAGEIHHNATRLLNMINDIIKLSELDATEDSTRPMDRVPLYVLAENCVDMLQLHAEKHQVTLDMEGEPCNILGNKEMIEETLYNLCDNAIRYNNPGGTVHVTVRPQGDKVLLKVADTGIGIPKEHQKRIFERFYRVDKSRSKATGGTGLGLAIVKHIVTQHGAELNLESEPGKGTTITILFENAEKSVTM</sequence>
<keyword evidence="4" id="KW-0597">Phosphoprotein</keyword>
<keyword evidence="8" id="KW-0472">Membrane</keyword>
<protein>
    <recommendedName>
        <fullName evidence="3">histidine kinase</fullName>
        <ecNumber evidence="3">2.7.13.3</ecNumber>
    </recommendedName>
</protein>
<dbReference type="RefSeq" id="WP_349144842.1">
    <property type="nucleotide sequence ID" value="NZ_JBBMFC010000024.1"/>
</dbReference>
<dbReference type="PANTHER" id="PTHR45453">
    <property type="entry name" value="PHOSPHATE REGULON SENSOR PROTEIN PHOR"/>
    <property type="match status" value="1"/>
</dbReference>
<keyword evidence="7" id="KW-0902">Two-component regulatory system</keyword>
<evidence type="ECO:0000256" key="5">
    <source>
        <dbReference type="ARBA" id="ARBA00022679"/>
    </source>
</evidence>
<accession>A0ABV1I3S5</accession>
<feature type="transmembrane region" description="Helical" evidence="8">
    <location>
        <begin position="148"/>
        <end position="173"/>
    </location>
</feature>
<dbReference type="PROSITE" id="PS50109">
    <property type="entry name" value="HIS_KIN"/>
    <property type="match status" value="1"/>
</dbReference>
<dbReference type="SMART" id="SM00387">
    <property type="entry name" value="HATPase_c"/>
    <property type="match status" value="1"/>
</dbReference>